<gene>
    <name evidence="1" type="ORF">PTTG_25456</name>
</gene>
<proteinExistence type="predicted"/>
<reference evidence="2" key="4">
    <citation type="submission" date="2025-05" db="UniProtKB">
        <authorList>
            <consortium name="EnsemblFungi"/>
        </authorList>
    </citation>
    <scope>IDENTIFICATION</scope>
    <source>
        <strain evidence="2">isolate 1-1 / race 1 (BBBD)</strain>
    </source>
</reference>
<dbReference type="PANTHER" id="PTHR33069:SF3">
    <property type="entry name" value="DYNEIN HEAVY CHAIN TAIL DOMAIN-CONTAINING PROTEIN"/>
    <property type="match status" value="1"/>
</dbReference>
<accession>A0A180H406</accession>
<dbReference type="EnsemblFungi" id="PTTG_25456-t43_1">
    <property type="protein sequence ID" value="PTTG_25456-t43_1-p1"/>
    <property type="gene ID" value="PTTG_25456"/>
</dbReference>
<keyword evidence="3" id="KW-1185">Reference proteome</keyword>
<organism evidence="1">
    <name type="scientific">Puccinia triticina (isolate 1-1 / race 1 (BBBD))</name>
    <name type="common">Brown leaf rust fungus</name>
    <dbReference type="NCBI Taxonomy" id="630390"/>
    <lineage>
        <taxon>Eukaryota</taxon>
        <taxon>Fungi</taxon>
        <taxon>Dikarya</taxon>
        <taxon>Basidiomycota</taxon>
        <taxon>Pucciniomycotina</taxon>
        <taxon>Pucciniomycetes</taxon>
        <taxon>Pucciniales</taxon>
        <taxon>Pucciniaceae</taxon>
        <taxon>Puccinia</taxon>
    </lineage>
</organism>
<sequence length="345" mass="39931">MEFNQPELTIFEIYALSNQLNDIQTRVLPSFRQQLCDLLASLGVTDSEKSNSAPNLLDTLEILSRLSPILDEISTFVHSIARIAHDSPEMEENDGHLEDLKQFKAKHLVSHIDQLLQDHARYLFISSIKFLILSEFVRFGWEDGQRLDCCKERMIEALAESIEFINTTILSSKRSDFNFLQDHCQECVENLTECIDKLCSARTESSSQSISLRSLTAELVNSVLSIVKLIRIFFNKFARNPTNKPPFTIDPSINSDEFDRLEFRITELRFSLEDFTFDLIWMYERHDRRGDLPRDLTHYKQLSQVICDEFHRTFSWLKIYHVGLAVHTLIDAVCMAEATIQALSN</sequence>
<dbReference type="AlphaFoldDB" id="A0A180H406"/>
<dbReference type="EMBL" id="ADAS02000004">
    <property type="protein sequence ID" value="OAV99123.1"/>
    <property type="molecule type" value="Genomic_DNA"/>
</dbReference>
<evidence type="ECO:0000313" key="1">
    <source>
        <dbReference type="EMBL" id="OAV99123.1"/>
    </source>
</evidence>
<dbReference type="PANTHER" id="PTHR33069">
    <property type="entry name" value="CHROMOSOME 7, WHOLE GENOME SHOTGUN SEQUENCE-RELATED"/>
    <property type="match status" value="1"/>
</dbReference>
<evidence type="ECO:0000313" key="3">
    <source>
        <dbReference type="Proteomes" id="UP000005240"/>
    </source>
</evidence>
<reference evidence="2 3" key="3">
    <citation type="journal article" date="2017" name="G3 (Bethesda)">
        <title>Comparative analysis highlights variable genome content of wheat rusts and divergence of the mating loci.</title>
        <authorList>
            <person name="Cuomo C.A."/>
            <person name="Bakkeren G."/>
            <person name="Khalil H.B."/>
            <person name="Panwar V."/>
            <person name="Joly D."/>
            <person name="Linning R."/>
            <person name="Sakthikumar S."/>
            <person name="Song X."/>
            <person name="Adiconis X."/>
            <person name="Fan L."/>
            <person name="Goldberg J.M."/>
            <person name="Levin J.Z."/>
            <person name="Young S."/>
            <person name="Zeng Q."/>
            <person name="Anikster Y."/>
            <person name="Bruce M."/>
            <person name="Wang M."/>
            <person name="Yin C."/>
            <person name="McCallum B."/>
            <person name="Szabo L.J."/>
            <person name="Hulbert S."/>
            <person name="Chen X."/>
            <person name="Fellers J.P."/>
        </authorList>
    </citation>
    <scope>NUCLEOTIDE SEQUENCE</scope>
    <source>
        <strain evidence="2">isolate 1-1 / race 1 (BBBD)</strain>
        <strain evidence="3">Isolate 1-1 / race 1 (BBBD)</strain>
    </source>
</reference>
<dbReference type="Proteomes" id="UP000005240">
    <property type="component" value="Unassembled WGS sequence"/>
</dbReference>
<evidence type="ECO:0000313" key="2">
    <source>
        <dbReference type="EnsemblFungi" id="PTTG_25456-t43_1-p1"/>
    </source>
</evidence>
<dbReference type="OrthoDB" id="2508905at2759"/>
<reference evidence="1" key="1">
    <citation type="submission" date="2009-11" db="EMBL/GenBank/DDBJ databases">
        <authorList>
            <consortium name="The Broad Institute Genome Sequencing Platform"/>
            <person name="Ward D."/>
            <person name="Feldgarden M."/>
            <person name="Earl A."/>
            <person name="Young S.K."/>
            <person name="Zeng Q."/>
            <person name="Koehrsen M."/>
            <person name="Alvarado L."/>
            <person name="Berlin A."/>
            <person name="Bochicchio J."/>
            <person name="Borenstein D."/>
            <person name="Chapman S.B."/>
            <person name="Chen Z."/>
            <person name="Engels R."/>
            <person name="Freedman E."/>
            <person name="Gellesch M."/>
            <person name="Goldberg J."/>
            <person name="Griggs A."/>
            <person name="Gujja S."/>
            <person name="Heilman E."/>
            <person name="Heiman D."/>
            <person name="Hepburn T."/>
            <person name="Howarth C."/>
            <person name="Jen D."/>
            <person name="Larson L."/>
            <person name="Lewis B."/>
            <person name="Mehta T."/>
            <person name="Park D."/>
            <person name="Pearson M."/>
            <person name="Roberts A."/>
            <person name="Saif S."/>
            <person name="Shea T."/>
            <person name="Shenoy N."/>
            <person name="Sisk P."/>
            <person name="Stolte C."/>
            <person name="Sykes S."/>
            <person name="Thomson T."/>
            <person name="Walk T."/>
            <person name="White J."/>
            <person name="Yandava C."/>
            <person name="Izard J."/>
            <person name="Baranova O.V."/>
            <person name="Blanton J.M."/>
            <person name="Tanner A.C."/>
            <person name="Dewhirst F.E."/>
            <person name="Haas B."/>
            <person name="Nusbaum C."/>
            <person name="Birren B."/>
        </authorList>
    </citation>
    <scope>NUCLEOTIDE SEQUENCE [LARGE SCALE GENOMIC DNA]</scope>
    <source>
        <strain evidence="1">1-1 BBBD Race 1</strain>
    </source>
</reference>
<reference evidence="1" key="2">
    <citation type="submission" date="2016-05" db="EMBL/GenBank/DDBJ databases">
        <title>Comparative analysis highlights variable genome content of wheat rusts and divergence of the mating loci.</title>
        <authorList>
            <person name="Cuomo C.A."/>
            <person name="Bakkeren G."/>
            <person name="Szabo L."/>
            <person name="Khalil H."/>
            <person name="Joly D."/>
            <person name="Goldberg J."/>
            <person name="Young S."/>
            <person name="Zeng Q."/>
            <person name="Fellers J."/>
        </authorList>
    </citation>
    <scope>NUCLEOTIDE SEQUENCE [LARGE SCALE GENOMIC DNA]</scope>
    <source>
        <strain evidence="1">1-1 BBBD Race 1</strain>
    </source>
</reference>
<protein>
    <submittedName>
        <fullName evidence="1 2">Uncharacterized protein</fullName>
    </submittedName>
</protein>
<name>A0A180H406_PUCT1</name>
<dbReference type="VEuPathDB" id="FungiDB:PTTG_25456"/>